<organism evidence="1">
    <name type="scientific">bioreactor metagenome</name>
    <dbReference type="NCBI Taxonomy" id="1076179"/>
    <lineage>
        <taxon>unclassified sequences</taxon>
        <taxon>metagenomes</taxon>
        <taxon>ecological metagenomes</taxon>
    </lineage>
</organism>
<reference evidence="1" key="1">
    <citation type="submission" date="2019-08" db="EMBL/GenBank/DDBJ databases">
        <authorList>
            <person name="Kucharzyk K."/>
            <person name="Murdoch R.W."/>
            <person name="Higgins S."/>
            <person name="Loffler F."/>
        </authorList>
    </citation>
    <scope>NUCLEOTIDE SEQUENCE</scope>
</reference>
<gene>
    <name evidence="1" type="ORF">SDC9_146235</name>
</gene>
<evidence type="ECO:0000313" key="1">
    <source>
        <dbReference type="EMBL" id="MPM99045.1"/>
    </source>
</evidence>
<name>A0A645EC36_9ZZZZ</name>
<dbReference type="EMBL" id="VSSQ01045165">
    <property type="protein sequence ID" value="MPM99045.1"/>
    <property type="molecule type" value="Genomic_DNA"/>
</dbReference>
<accession>A0A645EC36</accession>
<dbReference type="AlphaFoldDB" id="A0A645EC36"/>
<sequence length="135" mass="14130">MTDTLFIVLTASSAFLCNSLAILSISFVEVDDCSANFLISSATTANPLPASPALAASIAAFRANKLVCSAMEAITSLACPILIELSFVFNIISKIPFVALLLSSVILDSLSISLNPSSTTSVTLFEAAFKFCILL</sequence>
<proteinExistence type="predicted"/>
<protein>
    <submittedName>
        <fullName evidence="1">Uncharacterized protein</fullName>
    </submittedName>
</protein>
<comment type="caution">
    <text evidence="1">The sequence shown here is derived from an EMBL/GenBank/DDBJ whole genome shotgun (WGS) entry which is preliminary data.</text>
</comment>